<keyword evidence="1" id="KW-1133">Transmembrane helix</keyword>
<dbReference type="Proteomes" id="UP000650081">
    <property type="component" value="Unassembled WGS sequence"/>
</dbReference>
<evidence type="ECO:0000313" key="3">
    <source>
        <dbReference type="Proteomes" id="UP000650081"/>
    </source>
</evidence>
<comment type="caution">
    <text evidence="2">The sequence shown here is derived from an EMBL/GenBank/DDBJ whole genome shotgun (WGS) entry which is preliminary data.</text>
</comment>
<dbReference type="AlphaFoldDB" id="A0A923TAF1"/>
<name>A0A923TAF1_9BACT</name>
<feature type="transmembrane region" description="Helical" evidence="1">
    <location>
        <begin position="240"/>
        <end position="258"/>
    </location>
</feature>
<protein>
    <submittedName>
        <fullName evidence="2">Uncharacterized protein</fullName>
    </submittedName>
</protein>
<accession>A0A923TAF1</accession>
<evidence type="ECO:0000313" key="2">
    <source>
        <dbReference type="EMBL" id="MBC6996103.1"/>
    </source>
</evidence>
<keyword evidence="1" id="KW-0812">Transmembrane</keyword>
<feature type="transmembrane region" description="Helical" evidence="1">
    <location>
        <begin position="110"/>
        <end position="131"/>
    </location>
</feature>
<feature type="transmembrane region" description="Helical" evidence="1">
    <location>
        <begin position="82"/>
        <end position="104"/>
    </location>
</feature>
<sequence length="406" mass="44864">MAKATLTERFVQNAVAEQLNRQYYRRKPAYVVTEAYTRLKRADVFLAFMRTHKRPYVVVVEAKSRTTIHQLTLRDDPDKLRWAGRLITIGLIAGLSAVLGYQWYFNALNTVLLLALFLLGAGLITKAIALLELSALRSVGAIEQLGRYPANEQWIAIAEDAFAKPAQYRALRRQCRKNRVGLIVVTAAGKLLLREIPMPRHTFNNYLGSYGKQSDILKIIEKNARYGPTPPERRKTRRQLLNALVMVSTVSIMGAIAYEENVRPVVPDPFAAAIFTDSIKVDTADVAAIDSTRAVTWAPDCTGLQVSRRGFIVVDALLSEENANRRLAKLSAAGIVFVRAIPTECLHSWPAPGRLAIWTGEVFPDRPAANAAAHRYQQQLLAAGLESAYGKAVKVRAGGSSAVPSE</sequence>
<dbReference type="RefSeq" id="WP_187468123.1">
    <property type="nucleotide sequence ID" value="NZ_JACSIT010000149.1"/>
</dbReference>
<evidence type="ECO:0000256" key="1">
    <source>
        <dbReference type="SAM" id="Phobius"/>
    </source>
</evidence>
<keyword evidence="3" id="KW-1185">Reference proteome</keyword>
<gene>
    <name evidence="2" type="ORF">H9S92_18175</name>
</gene>
<organism evidence="2 3">
    <name type="scientific">Neolewinella lacunae</name>
    <dbReference type="NCBI Taxonomy" id="1517758"/>
    <lineage>
        <taxon>Bacteria</taxon>
        <taxon>Pseudomonadati</taxon>
        <taxon>Bacteroidota</taxon>
        <taxon>Saprospiria</taxon>
        <taxon>Saprospirales</taxon>
        <taxon>Lewinellaceae</taxon>
        <taxon>Neolewinella</taxon>
    </lineage>
</organism>
<dbReference type="EMBL" id="JACSIT010000149">
    <property type="protein sequence ID" value="MBC6996103.1"/>
    <property type="molecule type" value="Genomic_DNA"/>
</dbReference>
<reference evidence="2" key="1">
    <citation type="submission" date="2020-08" db="EMBL/GenBank/DDBJ databases">
        <title>Lewinella bacteria from marine environments.</title>
        <authorList>
            <person name="Zhong Y."/>
        </authorList>
    </citation>
    <scope>NUCLEOTIDE SEQUENCE</scope>
    <source>
        <strain evidence="2">KCTC 42187</strain>
    </source>
</reference>
<proteinExistence type="predicted"/>
<keyword evidence="1" id="KW-0472">Membrane</keyword>